<evidence type="ECO:0000256" key="1">
    <source>
        <dbReference type="SAM" id="MobiDB-lite"/>
    </source>
</evidence>
<keyword evidence="2" id="KW-0472">Membrane</keyword>
<dbReference type="OrthoDB" id="4035964at2759"/>
<name>A0A1G4K9M8_9SACH</name>
<keyword evidence="2" id="KW-0812">Transmembrane</keyword>
<accession>A0A1G4K9M8</accession>
<feature type="region of interest" description="Disordered" evidence="1">
    <location>
        <begin position="31"/>
        <end position="51"/>
    </location>
</feature>
<dbReference type="AlphaFoldDB" id="A0A1G4K9M8"/>
<dbReference type="EMBL" id="LT598484">
    <property type="protein sequence ID" value="SCV00821.1"/>
    <property type="molecule type" value="Genomic_DNA"/>
</dbReference>
<sequence length="141" mass="15921">MDLYAYLVVLIVALGFVVVLPLLSGTFSYKVHTPRGKGRGGPVSVTSKKQTLREKLSISKNQAPIKIQLSHNGHSSSRTSDAGSETRATLLKKRTFDNDPNTFDYDLTELIEEDERKERREQEIRFQRLAGREQEVSESIV</sequence>
<feature type="transmembrane region" description="Helical" evidence="2">
    <location>
        <begin position="6"/>
        <end position="29"/>
    </location>
</feature>
<evidence type="ECO:0000313" key="4">
    <source>
        <dbReference type="Proteomes" id="UP000191144"/>
    </source>
</evidence>
<feature type="region of interest" description="Disordered" evidence="1">
    <location>
        <begin position="66"/>
        <end position="86"/>
    </location>
</feature>
<evidence type="ECO:0000256" key="2">
    <source>
        <dbReference type="SAM" id="Phobius"/>
    </source>
</evidence>
<organism evidence="3 4">
    <name type="scientific">Lachancea meyersii CBS 8951</name>
    <dbReference type="NCBI Taxonomy" id="1266667"/>
    <lineage>
        <taxon>Eukaryota</taxon>
        <taxon>Fungi</taxon>
        <taxon>Dikarya</taxon>
        <taxon>Ascomycota</taxon>
        <taxon>Saccharomycotina</taxon>
        <taxon>Saccharomycetes</taxon>
        <taxon>Saccharomycetales</taxon>
        <taxon>Saccharomycetaceae</taxon>
        <taxon>Lachancea</taxon>
    </lineage>
</organism>
<protein>
    <submittedName>
        <fullName evidence="3">LAME_0G12200g1_1</fullName>
    </submittedName>
</protein>
<proteinExistence type="predicted"/>
<keyword evidence="4" id="KW-1185">Reference proteome</keyword>
<keyword evidence="2" id="KW-1133">Transmembrane helix</keyword>
<dbReference type="Proteomes" id="UP000191144">
    <property type="component" value="Chromosome G"/>
</dbReference>
<evidence type="ECO:0000313" key="3">
    <source>
        <dbReference type="EMBL" id="SCV00821.1"/>
    </source>
</evidence>
<reference evidence="4" key="1">
    <citation type="submission" date="2016-03" db="EMBL/GenBank/DDBJ databases">
        <authorList>
            <person name="Devillers Hugo."/>
        </authorList>
    </citation>
    <scope>NUCLEOTIDE SEQUENCE [LARGE SCALE GENOMIC DNA]</scope>
</reference>
<gene>
    <name evidence="3" type="ORF">LAME_0G12200G</name>
</gene>
<feature type="compositionally biased region" description="Polar residues" evidence="1">
    <location>
        <begin position="69"/>
        <end position="86"/>
    </location>
</feature>